<feature type="domain" description="Carbamoyltransferase C-terminal" evidence="3">
    <location>
        <begin position="388"/>
        <end position="561"/>
    </location>
</feature>
<feature type="domain" description="Carbamoyltransferase" evidence="2">
    <location>
        <begin position="2"/>
        <end position="334"/>
    </location>
</feature>
<evidence type="ECO:0000313" key="4">
    <source>
        <dbReference type="EMBL" id="SFV74957.1"/>
    </source>
</evidence>
<proteinExistence type="inferred from homology"/>
<reference evidence="4" key="1">
    <citation type="submission" date="2016-10" db="EMBL/GenBank/DDBJ databases">
        <authorList>
            <person name="de Groot N.N."/>
        </authorList>
    </citation>
    <scope>NUCLEOTIDE SEQUENCE</scope>
</reference>
<dbReference type="Pfam" id="PF02543">
    <property type="entry name" value="Carbam_trans_N"/>
    <property type="match status" value="1"/>
</dbReference>
<dbReference type="Gene3D" id="3.30.420.40">
    <property type="match status" value="2"/>
</dbReference>
<evidence type="ECO:0000259" key="3">
    <source>
        <dbReference type="Pfam" id="PF16861"/>
    </source>
</evidence>
<dbReference type="InterPro" id="IPR043129">
    <property type="entry name" value="ATPase_NBD"/>
</dbReference>
<accession>A0A1W1D3E1</accession>
<dbReference type="AlphaFoldDB" id="A0A1W1D3E1"/>
<dbReference type="PANTHER" id="PTHR34847:SF1">
    <property type="entry name" value="NODULATION PROTEIN U"/>
    <property type="match status" value="1"/>
</dbReference>
<dbReference type="InterPro" id="IPR031730">
    <property type="entry name" value="Carbam_trans_C"/>
</dbReference>
<gene>
    <name evidence="4" type="ORF">MNB_SM-3-91</name>
</gene>
<dbReference type="CDD" id="cd24100">
    <property type="entry name" value="ASKHA_NBD_MJ1051-like_N"/>
    <property type="match status" value="1"/>
</dbReference>
<comment type="similarity">
    <text evidence="1">Belongs to the NodU/CmcH family.</text>
</comment>
<evidence type="ECO:0000256" key="1">
    <source>
        <dbReference type="ARBA" id="ARBA00006129"/>
    </source>
</evidence>
<name>A0A1W1D3E1_9ZZZZ</name>
<keyword evidence="4" id="KW-0808">Transferase</keyword>
<dbReference type="InterPro" id="IPR051338">
    <property type="entry name" value="NodU/CmcH_Carbamoyltrnsfr"/>
</dbReference>
<dbReference type="Pfam" id="PF16861">
    <property type="entry name" value="Carbam_trans_C"/>
    <property type="match status" value="1"/>
</dbReference>
<dbReference type="InterPro" id="IPR003696">
    <property type="entry name" value="Carbtransf_dom"/>
</dbReference>
<dbReference type="PANTHER" id="PTHR34847">
    <property type="entry name" value="NODULATION PROTEIN U"/>
    <property type="match status" value="1"/>
</dbReference>
<dbReference type="InterPro" id="IPR038152">
    <property type="entry name" value="Carbam_trans_C_sf"/>
</dbReference>
<sequence>MKILAIHDGHNASVCLLDNGEIIYASQEERYTNVKNQGGLPIRCLEFIDITFDLNSIDEIIFVGNSMTTSDWTRTSILHSYKNSDTILNTIKQKIKNNTMIYSLYQSKKNIRNKYPEVYFHAKTMEHHLCHASTAYFGLGNYDDEILVITADGDGDLKSATASIGYKGNLEEIMSMPTKDSLGRLYSYITYLYNMVPYEHEYKIMGLAPYCNDKEKIQECKLKLKKIIDFSDDNSLQWKYLGKYPSIQNAGKEIKDIFYNTRFDVMAAAIQEFVEEIVVEWITRLIGHTGIKKVALAGGLFMNVKANMLISEIKELEDIFIFPSCGDESNVFGAVWHRYFQKTKSYPKRLEHFYFGTEIEIVEEELLQEAKINHWIVQKKDNIEKEIASLLAQGEIVGRVKGSMEFGARSLGNRAILANPSIDGIVKTINEMIKGRDFWMPFAPSLLEEDLEKYFQVNSKVLDYDYMIFTAYSHPNIRKYAKNALHPYDFTGRPQAVKKNQNSDYYNLLQYYKDITGESLILNTSYNLHGLPMVANMEQALYVFQNSKLKFLALNNYLIKKNNV</sequence>
<dbReference type="Gene3D" id="3.90.870.20">
    <property type="entry name" value="Carbamoyltransferase, C-terminal domain"/>
    <property type="match status" value="1"/>
</dbReference>
<dbReference type="SUPFAM" id="SSF53067">
    <property type="entry name" value="Actin-like ATPase domain"/>
    <property type="match status" value="1"/>
</dbReference>
<protein>
    <submittedName>
        <fullName evidence="4">Carbamoyltransferase</fullName>
    </submittedName>
</protein>
<organism evidence="4">
    <name type="scientific">hydrothermal vent metagenome</name>
    <dbReference type="NCBI Taxonomy" id="652676"/>
    <lineage>
        <taxon>unclassified sequences</taxon>
        <taxon>metagenomes</taxon>
        <taxon>ecological metagenomes</taxon>
    </lineage>
</organism>
<dbReference type="EMBL" id="FPHP01000011">
    <property type="protein sequence ID" value="SFV74957.1"/>
    <property type="molecule type" value="Genomic_DNA"/>
</dbReference>
<dbReference type="GO" id="GO:0016740">
    <property type="term" value="F:transferase activity"/>
    <property type="evidence" value="ECO:0007669"/>
    <property type="project" value="UniProtKB-KW"/>
</dbReference>
<evidence type="ECO:0000259" key="2">
    <source>
        <dbReference type="Pfam" id="PF02543"/>
    </source>
</evidence>